<dbReference type="EMBL" id="ML732801">
    <property type="protein sequence ID" value="KAB8272833.1"/>
    <property type="molecule type" value="Genomic_DNA"/>
</dbReference>
<evidence type="ECO:0000256" key="2">
    <source>
        <dbReference type="ARBA" id="ARBA00022801"/>
    </source>
</evidence>
<keyword evidence="2" id="KW-0378">Hydrolase</keyword>
<dbReference type="InterPro" id="IPR013595">
    <property type="entry name" value="Pept_S33_TAP-like_C"/>
</dbReference>
<dbReference type="AlphaFoldDB" id="A0A5N6J578"/>
<evidence type="ECO:0000256" key="1">
    <source>
        <dbReference type="ARBA" id="ARBA00010088"/>
    </source>
</evidence>
<feature type="chain" id="PRO_5024839100" evidence="3">
    <location>
        <begin position="24"/>
        <end position="413"/>
    </location>
</feature>
<proteinExistence type="inferred from homology"/>
<dbReference type="InterPro" id="IPR051601">
    <property type="entry name" value="Serine_prot/Carboxylest_S33"/>
</dbReference>
<dbReference type="Proteomes" id="UP000326289">
    <property type="component" value="Unassembled WGS sequence"/>
</dbReference>
<dbReference type="PANTHER" id="PTHR43248">
    <property type="entry name" value="2-SUCCINYL-6-HYDROXY-2,4-CYCLOHEXADIENE-1-CARBOXYLATE SYNTHASE"/>
    <property type="match status" value="1"/>
</dbReference>
<protein>
    <submittedName>
        <fullName evidence="5">TAP-like protein-domain-containing protein</fullName>
    </submittedName>
</protein>
<feature type="domain" description="Peptidase S33 tripeptidyl aminopeptidase-like C-terminal" evidence="4">
    <location>
        <begin position="291"/>
        <end position="389"/>
    </location>
</feature>
<sequence>MRQSSSFTAGLLSLASLASLAQAELGKIQWKGLCDPTNATGPMICGTLDVPLDYTDSTSNKTLTLDIGKWPATKKATAEPVFVNFGGPGVNSFEGLGSYGKEFQTGVGNTIPFSCYSNDSSRELASLQAPKDGTASNTARGEIWAQSTNYAQACYAQNGENGSLIGTTFAARDTLQVLDALRGKDAKLNYWGISYGTTVGAVMAAMFPERMGYLALDELIYYVQTRNATVLGSSEVYSTVKSYGLSASLTSSSNEVESGIRCSDKAASASMSDVLPYSNVRASLSRIASDGANTDMRCAQWNKKMYAKERYTGDFDVKTPHPVLVLSNRYDPSTPLAAAKNLTATFEGSVLLEQNGYGHTTLSVPSLCTAKVVRAYFSNGTLPAEGTICEIDVPLFTNLTYADVWPKSFQAGL</sequence>
<evidence type="ECO:0000313" key="6">
    <source>
        <dbReference type="Proteomes" id="UP000326289"/>
    </source>
</evidence>
<gene>
    <name evidence="5" type="ORF">BDV30DRAFT_249225</name>
</gene>
<keyword evidence="6" id="KW-1185">Reference proteome</keyword>
<reference evidence="5 6" key="1">
    <citation type="submission" date="2019-04" db="EMBL/GenBank/DDBJ databases">
        <title>Fungal friends and foes A comparative genomics study of 23 Aspergillus species from section Flavi.</title>
        <authorList>
            <consortium name="DOE Joint Genome Institute"/>
            <person name="Kjaerbolling I."/>
            <person name="Vesth T.C."/>
            <person name="Frisvad J.C."/>
            <person name="Nybo J.L."/>
            <person name="Theobald S."/>
            <person name="Kildgaard S."/>
            <person name="Petersen T.I."/>
            <person name="Kuo A."/>
            <person name="Sato A."/>
            <person name="Lyhne E.K."/>
            <person name="Kogle M.E."/>
            <person name="Wiebenga A."/>
            <person name="Kun R.S."/>
            <person name="Lubbers R.J."/>
            <person name="Makela M.R."/>
            <person name="Barry K."/>
            <person name="Chovatia M."/>
            <person name="Clum A."/>
            <person name="Daum C."/>
            <person name="Haridas S."/>
            <person name="He G."/>
            <person name="LaButti K."/>
            <person name="Lipzen A."/>
            <person name="Mondo S."/>
            <person name="Pangilinan J."/>
            <person name="Riley R."/>
            <person name="Salamov A."/>
            <person name="Simmons B.A."/>
            <person name="Magnuson J.K."/>
            <person name="Henrissat B."/>
            <person name="Mortensen U.H."/>
            <person name="Larsen T.O."/>
            <person name="De vries R.P."/>
            <person name="Grigoriev I.V."/>
            <person name="Machida M."/>
            <person name="Baker S.E."/>
            <person name="Andersen M.R."/>
        </authorList>
    </citation>
    <scope>NUCLEOTIDE SEQUENCE [LARGE SCALE GENOMIC DNA]</scope>
    <source>
        <strain evidence="5 6">CBS 117635</strain>
    </source>
</reference>
<evidence type="ECO:0000259" key="4">
    <source>
        <dbReference type="Pfam" id="PF08386"/>
    </source>
</evidence>
<feature type="signal peptide" evidence="3">
    <location>
        <begin position="1"/>
        <end position="23"/>
    </location>
</feature>
<accession>A0A5N6J578</accession>
<dbReference type="SUPFAM" id="SSF53474">
    <property type="entry name" value="alpha/beta-Hydrolases"/>
    <property type="match status" value="1"/>
</dbReference>
<dbReference type="GO" id="GO:0016787">
    <property type="term" value="F:hydrolase activity"/>
    <property type="evidence" value="ECO:0007669"/>
    <property type="project" value="UniProtKB-KW"/>
</dbReference>
<keyword evidence="3" id="KW-0732">Signal</keyword>
<dbReference type="Pfam" id="PF08386">
    <property type="entry name" value="Abhydrolase_4"/>
    <property type="match status" value="1"/>
</dbReference>
<dbReference type="Gene3D" id="3.40.50.1820">
    <property type="entry name" value="alpha/beta hydrolase"/>
    <property type="match status" value="1"/>
</dbReference>
<name>A0A5N6J578_9EURO</name>
<comment type="similarity">
    <text evidence="1">Belongs to the peptidase S33 family.</text>
</comment>
<dbReference type="InterPro" id="IPR029058">
    <property type="entry name" value="AB_hydrolase_fold"/>
</dbReference>
<dbReference type="PANTHER" id="PTHR43248:SF25">
    <property type="entry name" value="AB HYDROLASE-1 DOMAIN-CONTAINING PROTEIN-RELATED"/>
    <property type="match status" value="1"/>
</dbReference>
<evidence type="ECO:0000256" key="3">
    <source>
        <dbReference type="SAM" id="SignalP"/>
    </source>
</evidence>
<organism evidence="5 6">
    <name type="scientific">Aspergillus minisclerotigenes</name>
    <dbReference type="NCBI Taxonomy" id="656917"/>
    <lineage>
        <taxon>Eukaryota</taxon>
        <taxon>Fungi</taxon>
        <taxon>Dikarya</taxon>
        <taxon>Ascomycota</taxon>
        <taxon>Pezizomycotina</taxon>
        <taxon>Eurotiomycetes</taxon>
        <taxon>Eurotiomycetidae</taxon>
        <taxon>Eurotiales</taxon>
        <taxon>Aspergillaceae</taxon>
        <taxon>Aspergillus</taxon>
        <taxon>Aspergillus subgen. Circumdati</taxon>
    </lineage>
</organism>
<evidence type="ECO:0000313" key="5">
    <source>
        <dbReference type="EMBL" id="KAB8272833.1"/>
    </source>
</evidence>